<name>A0ABX6EXK2_KLUMA</name>
<accession>A0ABX6EXK2</accession>
<reference evidence="2 3" key="1">
    <citation type="submission" date="2016-03" db="EMBL/GenBank/DDBJ databases">
        <title>How can Kluyveromyces marxianus grow so fast - potential evolutionary course in Saccharomyces Complex revealed by comparative genomics.</title>
        <authorList>
            <person name="Mo W."/>
            <person name="Lu W."/>
            <person name="Yang X."/>
            <person name="Qi J."/>
            <person name="Lv H."/>
        </authorList>
    </citation>
    <scope>NUCLEOTIDE SEQUENCE [LARGE SCALE GENOMIC DNA]</scope>
    <source>
        <strain evidence="2 3">FIM1</strain>
    </source>
</reference>
<evidence type="ECO:0000256" key="1">
    <source>
        <dbReference type="SAM" id="MobiDB-lite"/>
    </source>
</evidence>
<feature type="compositionally biased region" description="Low complexity" evidence="1">
    <location>
        <begin position="167"/>
        <end position="181"/>
    </location>
</feature>
<protein>
    <submittedName>
        <fullName evidence="2">Regulator of calcineurin 2</fullName>
    </submittedName>
</protein>
<reference evidence="2 3" key="2">
    <citation type="submission" date="2019-11" db="EMBL/GenBank/DDBJ databases">
        <authorList>
            <person name="Lu H."/>
        </authorList>
    </citation>
    <scope>NUCLEOTIDE SEQUENCE [LARGE SCALE GENOMIC DNA]</scope>
    <source>
        <strain evidence="2 3">FIM1</strain>
    </source>
</reference>
<feature type="compositionally biased region" description="Low complexity" evidence="1">
    <location>
        <begin position="145"/>
        <end position="158"/>
    </location>
</feature>
<evidence type="ECO:0000313" key="3">
    <source>
        <dbReference type="Proteomes" id="UP000422736"/>
    </source>
</evidence>
<evidence type="ECO:0000313" key="2">
    <source>
        <dbReference type="EMBL" id="QGN14978.1"/>
    </source>
</evidence>
<keyword evidence="3" id="KW-1185">Reference proteome</keyword>
<organism evidence="2 3">
    <name type="scientific">Kluyveromyces marxianus</name>
    <name type="common">Yeast</name>
    <name type="synonym">Candida kefyr</name>
    <dbReference type="NCBI Taxonomy" id="4911"/>
    <lineage>
        <taxon>Eukaryota</taxon>
        <taxon>Fungi</taxon>
        <taxon>Dikarya</taxon>
        <taxon>Ascomycota</taxon>
        <taxon>Saccharomycotina</taxon>
        <taxon>Saccharomycetes</taxon>
        <taxon>Saccharomycetales</taxon>
        <taxon>Saccharomycetaceae</taxon>
        <taxon>Kluyveromyces</taxon>
    </lineage>
</organism>
<sequence>MRKLAKTQVLVTDLDTERFTQGWPRELEQKLFKEQFPEVSPEYYTPLPFLHRIIIILRSDIDANKVYEFLQRQVKEDASMMKCKVFLTESLISKPRSRSFDDKAAAACAALAQRRSASSFDLKSVGAGSSSGSAAKPVLKVNTSCSSSDLASSSSASLYNERRRDSISSPSSLSPEQPLSPTKVKLRDDQEEYFYMEPAPAVSSPVADVHSTDSQHEVFPLQNPSKKDILKSRTTFCSSGNSDPRSPSITITTMF</sequence>
<gene>
    <name evidence="2" type="primary">RCN2</name>
    <name evidence="2" type="ORF">FIM1_1656</name>
</gene>
<dbReference type="EMBL" id="CP015055">
    <property type="protein sequence ID" value="QGN14978.1"/>
    <property type="molecule type" value="Genomic_DNA"/>
</dbReference>
<dbReference type="Proteomes" id="UP000422736">
    <property type="component" value="Chromosome 2"/>
</dbReference>
<feature type="region of interest" description="Disordered" evidence="1">
    <location>
        <begin position="145"/>
        <end position="183"/>
    </location>
</feature>
<proteinExistence type="predicted"/>